<dbReference type="Proteomes" id="UP000010473">
    <property type="component" value="Chromosome"/>
</dbReference>
<name>K9XRS6_STAC7</name>
<evidence type="ECO:0008006" key="4">
    <source>
        <dbReference type="Google" id="ProtNLM"/>
    </source>
</evidence>
<dbReference type="HOGENOM" id="CLU_1523800_0_0_3"/>
<keyword evidence="3" id="KW-1185">Reference proteome</keyword>
<protein>
    <recommendedName>
        <fullName evidence="4">Secreted protein</fullName>
    </recommendedName>
</protein>
<reference evidence="3" key="1">
    <citation type="journal article" date="2013" name="Proc. Natl. Acad. Sci. U.S.A.">
        <title>Improving the coverage of the cyanobacterial phylum using diversity-driven genome sequencing.</title>
        <authorList>
            <person name="Shih P.M."/>
            <person name="Wu D."/>
            <person name="Latifi A."/>
            <person name="Axen S.D."/>
            <person name="Fewer D.P."/>
            <person name="Talla E."/>
            <person name="Calteau A."/>
            <person name="Cai F."/>
            <person name="Tandeau de Marsac N."/>
            <person name="Rippka R."/>
            <person name="Herdman M."/>
            <person name="Sivonen K."/>
            <person name="Coursin T."/>
            <person name="Laurent T."/>
            <person name="Goodwin L."/>
            <person name="Nolan M."/>
            <person name="Davenport K.W."/>
            <person name="Han C.S."/>
            <person name="Rubin E.M."/>
            <person name="Eisen J.A."/>
            <person name="Woyke T."/>
            <person name="Gugger M."/>
            <person name="Kerfeld C.A."/>
        </authorList>
    </citation>
    <scope>NUCLEOTIDE SEQUENCE [LARGE SCALE GENOMIC DNA]</scope>
    <source>
        <strain evidence="3">ATCC 29371 / PCC 7437</strain>
    </source>
</reference>
<evidence type="ECO:0000313" key="2">
    <source>
        <dbReference type="EMBL" id="AFZ34756.1"/>
    </source>
</evidence>
<dbReference type="AlphaFoldDB" id="K9XRS6"/>
<keyword evidence="1" id="KW-0732">Signal</keyword>
<organism evidence="2 3">
    <name type="scientific">Stanieria cyanosphaera (strain ATCC 29371 / PCC 7437)</name>
    <dbReference type="NCBI Taxonomy" id="111780"/>
    <lineage>
        <taxon>Bacteria</taxon>
        <taxon>Bacillati</taxon>
        <taxon>Cyanobacteriota</taxon>
        <taxon>Cyanophyceae</taxon>
        <taxon>Pleurocapsales</taxon>
        <taxon>Dermocarpellaceae</taxon>
        <taxon>Stanieria</taxon>
    </lineage>
</organism>
<dbReference type="eggNOG" id="ENOG50322AP">
    <property type="taxonomic scope" value="Bacteria"/>
</dbReference>
<gene>
    <name evidence="2" type="ordered locus">Sta7437_1185</name>
</gene>
<accession>K9XRS6</accession>
<evidence type="ECO:0000256" key="1">
    <source>
        <dbReference type="SAM" id="SignalP"/>
    </source>
</evidence>
<dbReference type="KEGG" id="scs:Sta7437_1185"/>
<sequence length="174" mass="19502">MFWKTISTTFTISAIAFGATSLPATESYSQNALASDMTFVCSSQNGVPTMFAYTPGKVNLTPLITWHPEYLVSNQSAAQVCQQVATKLQTQFQQQQQKYFAIQKTDTSNLVCLVAKENDNCNAKNSEELFSINPNYDPTCILDNRQPLECVAIGRTRGVFSMPDTSYEPTWWPW</sequence>
<dbReference type="EMBL" id="CP003653">
    <property type="protein sequence ID" value="AFZ34756.1"/>
    <property type="molecule type" value="Genomic_DNA"/>
</dbReference>
<feature type="chain" id="PRO_5003938002" description="Secreted protein" evidence="1">
    <location>
        <begin position="19"/>
        <end position="174"/>
    </location>
</feature>
<evidence type="ECO:0000313" key="3">
    <source>
        <dbReference type="Proteomes" id="UP000010473"/>
    </source>
</evidence>
<dbReference type="RefSeq" id="WP_015192429.1">
    <property type="nucleotide sequence ID" value="NC_019748.1"/>
</dbReference>
<dbReference type="InterPro" id="IPR025478">
    <property type="entry name" value="COP23"/>
</dbReference>
<proteinExistence type="predicted"/>
<feature type="signal peptide" evidence="1">
    <location>
        <begin position="1"/>
        <end position="18"/>
    </location>
</feature>
<dbReference type="Pfam" id="PF14218">
    <property type="entry name" value="COP23"/>
    <property type="match status" value="1"/>
</dbReference>